<feature type="domain" description="RsbT co-antagonist protein RsbRD N-terminal" evidence="2">
    <location>
        <begin position="19"/>
        <end position="152"/>
    </location>
</feature>
<dbReference type="AlphaFoldDB" id="A0A939ML50"/>
<dbReference type="Pfam" id="PF14361">
    <property type="entry name" value="RsbRD_N"/>
    <property type="match status" value="1"/>
</dbReference>
<dbReference type="InterPro" id="IPR042070">
    <property type="entry name" value="PucR_C-HTH_sf"/>
</dbReference>
<accession>A0A939ML50</accession>
<keyword evidence="4" id="KW-1185">Reference proteome</keyword>
<dbReference type="Gene3D" id="1.10.10.2840">
    <property type="entry name" value="PucR C-terminal helix-turn-helix domain"/>
    <property type="match status" value="1"/>
</dbReference>
<sequence length="381" mass="42142">MNSDTGRFADRLDHAQFEAVVDVAAAEFRRRFRESGLTTRYRELVSAEEIMDTSHDTMHDLIGLIVRGSAESGDLPAARELGRRRARQGVPLEVLLEAIRLNSRVLWGRLIALAAQEQAAELVSYVEDVLVLVERYALEVQHSYLREEARLRKDFRLVSERQLSRLFTGDGELHSDEIAARLGVDPAARLEVVIARGTAAAAMLTRLDASLSSGAAFGSEIGGTNYAFRPHSPSEDPWTRNFADLECVVLDDLPGLKHLPSTITRIVDLFDRGSLPEGRCLRFQDIWPTIAAHALHGIMPGAHRRALAAILRIPEPQRSVLLSTVRLYLRSGSIRDTASAMFCHRNTVVNRLGSFKKTTGLDLGIPADAALAHFVLAESRP</sequence>
<dbReference type="InterPro" id="IPR025751">
    <property type="entry name" value="RsbRD_N_dom"/>
</dbReference>
<reference evidence="3" key="1">
    <citation type="submission" date="2021-03" db="EMBL/GenBank/DDBJ databases">
        <title>Leucobacter chromiisoli sp. nov., isolated from chromium-containing soil of chemical plant.</title>
        <authorList>
            <person name="Xu Z."/>
        </authorList>
    </citation>
    <scope>NUCLEOTIDE SEQUENCE</scope>
    <source>
        <strain evidence="3">S27</strain>
    </source>
</reference>
<comment type="caution">
    <text evidence="3">The sequence shown here is derived from an EMBL/GenBank/DDBJ whole genome shotgun (WGS) entry which is preliminary data.</text>
</comment>
<organism evidence="3 4">
    <name type="scientific">Leucobacter weissii</name>
    <dbReference type="NCBI Taxonomy" id="1983706"/>
    <lineage>
        <taxon>Bacteria</taxon>
        <taxon>Bacillati</taxon>
        <taxon>Actinomycetota</taxon>
        <taxon>Actinomycetes</taxon>
        <taxon>Micrococcales</taxon>
        <taxon>Microbacteriaceae</taxon>
        <taxon>Leucobacter</taxon>
    </lineage>
</organism>
<protein>
    <submittedName>
        <fullName evidence="3">Helix-turn-helix domain-containing protein</fullName>
    </submittedName>
</protein>
<name>A0A939ML50_9MICO</name>
<dbReference type="EMBL" id="JAGDYM010000014">
    <property type="protein sequence ID" value="MBO1902768.1"/>
    <property type="molecule type" value="Genomic_DNA"/>
</dbReference>
<dbReference type="Pfam" id="PF13556">
    <property type="entry name" value="HTH_30"/>
    <property type="match status" value="1"/>
</dbReference>
<dbReference type="InterPro" id="IPR025736">
    <property type="entry name" value="PucR_C-HTH_dom"/>
</dbReference>
<feature type="domain" description="PucR C-terminal helix-turn-helix" evidence="1">
    <location>
        <begin position="321"/>
        <end position="376"/>
    </location>
</feature>
<dbReference type="InterPro" id="IPR051448">
    <property type="entry name" value="CdaR-like_regulators"/>
</dbReference>
<dbReference type="PANTHER" id="PTHR33744">
    <property type="entry name" value="CARBOHYDRATE DIACID REGULATOR"/>
    <property type="match status" value="1"/>
</dbReference>
<dbReference type="RefSeq" id="WP_208098527.1">
    <property type="nucleotide sequence ID" value="NZ_JAGDYM010000014.1"/>
</dbReference>
<dbReference type="Proteomes" id="UP000664382">
    <property type="component" value="Unassembled WGS sequence"/>
</dbReference>
<gene>
    <name evidence="3" type="ORF">J4H92_12515</name>
</gene>
<evidence type="ECO:0000259" key="2">
    <source>
        <dbReference type="Pfam" id="PF14361"/>
    </source>
</evidence>
<evidence type="ECO:0000313" key="3">
    <source>
        <dbReference type="EMBL" id="MBO1902768.1"/>
    </source>
</evidence>
<proteinExistence type="predicted"/>
<evidence type="ECO:0000313" key="4">
    <source>
        <dbReference type="Proteomes" id="UP000664382"/>
    </source>
</evidence>
<evidence type="ECO:0000259" key="1">
    <source>
        <dbReference type="Pfam" id="PF13556"/>
    </source>
</evidence>